<keyword evidence="1" id="KW-1133">Transmembrane helix</keyword>
<feature type="transmembrane region" description="Helical" evidence="1">
    <location>
        <begin position="126"/>
        <end position="145"/>
    </location>
</feature>
<dbReference type="EMBL" id="JACSQM010000005">
    <property type="protein sequence ID" value="MBD7964852.1"/>
    <property type="molecule type" value="Genomic_DNA"/>
</dbReference>
<name>A0ABR8SMY7_9BACL</name>
<gene>
    <name evidence="2" type="ORF">H9648_12385</name>
</gene>
<proteinExistence type="predicted"/>
<feature type="transmembrane region" description="Helical" evidence="1">
    <location>
        <begin position="88"/>
        <end position="106"/>
    </location>
</feature>
<evidence type="ECO:0000313" key="3">
    <source>
        <dbReference type="Proteomes" id="UP000603641"/>
    </source>
</evidence>
<feature type="transmembrane region" description="Helical" evidence="1">
    <location>
        <begin position="157"/>
        <end position="179"/>
    </location>
</feature>
<keyword evidence="1" id="KW-0472">Membrane</keyword>
<accession>A0ABR8SMY7</accession>
<keyword evidence="3" id="KW-1185">Reference proteome</keyword>
<dbReference type="RefSeq" id="WP_191754136.1">
    <property type="nucleotide sequence ID" value="NZ_JACSQM010000005.1"/>
</dbReference>
<reference evidence="2 3" key="1">
    <citation type="submission" date="2020-08" db="EMBL/GenBank/DDBJ databases">
        <title>A Genomic Blueprint of the Chicken Gut Microbiome.</title>
        <authorList>
            <person name="Gilroy R."/>
            <person name="Ravi A."/>
            <person name="Getino M."/>
            <person name="Pursley I."/>
            <person name="Horton D.L."/>
            <person name="Alikhan N.-F."/>
            <person name="Baker D."/>
            <person name="Gharbi K."/>
            <person name="Hall N."/>
            <person name="Watson M."/>
            <person name="Adriaenssens E.M."/>
            <person name="Foster-Nyarko E."/>
            <person name="Jarju S."/>
            <person name="Secka A."/>
            <person name="Antonio M."/>
            <person name="Oren A."/>
            <person name="Chaudhuri R."/>
            <person name="La Ragione R.M."/>
            <person name="Hildebrand F."/>
            <person name="Pallen M.J."/>
        </authorList>
    </citation>
    <scope>NUCLEOTIDE SEQUENCE [LARGE SCALE GENOMIC DNA]</scope>
    <source>
        <strain evidence="2 3">Sa2CUA10</strain>
    </source>
</reference>
<feature type="transmembrane region" description="Helical" evidence="1">
    <location>
        <begin position="7"/>
        <end position="29"/>
    </location>
</feature>
<organism evidence="2 3">
    <name type="scientific">Fictibacillus norfolkensis</name>
    <dbReference type="NCBI Taxonomy" id="2762233"/>
    <lineage>
        <taxon>Bacteria</taxon>
        <taxon>Bacillati</taxon>
        <taxon>Bacillota</taxon>
        <taxon>Bacilli</taxon>
        <taxon>Bacillales</taxon>
        <taxon>Fictibacillaceae</taxon>
        <taxon>Fictibacillus</taxon>
    </lineage>
</organism>
<feature type="transmembrane region" description="Helical" evidence="1">
    <location>
        <begin position="207"/>
        <end position="229"/>
    </location>
</feature>
<evidence type="ECO:0000256" key="1">
    <source>
        <dbReference type="SAM" id="Phobius"/>
    </source>
</evidence>
<sequence length="234" mass="27749">MTGKRFIVSFAILLLFIVLWFINNSRYLGFSTLESLIYMNNSAFGYNSFKAYALFYTIPFLFFLNFFLPLEKPYTLVRLSRERHYFKVVGKVFLMAFMFSLSHMMINNLLTFLFIDVELLKEVRYFFISFVQMIGLVLYFSWIGIMYRIIYDLSNSFGIAIFATYLFVGILYSFGLLLIPENVWDPYKDLNIFQSLLENKKTITDVFLSYIRLFALSVIFYLIGSPLFFKKDIL</sequence>
<feature type="transmembrane region" description="Helical" evidence="1">
    <location>
        <begin position="49"/>
        <end position="68"/>
    </location>
</feature>
<evidence type="ECO:0000313" key="2">
    <source>
        <dbReference type="EMBL" id="MBD7964852.1"/>
    </source>
</evidence>
<comment type="caution">
    <text evidence="2">The sequence shown here is derived from an EMBL/GenBank/DDBJ whole genome shotgun (WGS) entry which is preliminary data.</text>
</comment>
<dbReference type="Proteomes" id="UP000603641">
    <property type="component" value="Unassembled WGS sequence"/>
</dbReference>
<protein>
    <submittedName>
        <fullName evidence="2">WxPxxD family membrane protein</fullName>
    </submittedName>
</protein>
<keyword evidence="1" id="KW-0812">Transmembrane</keyword>
<dbReference type="NCBIfam" id="NF035952">
    <property type="entry name" value="WxPxxD_TM"/>
    <property type="match status" value="1"/>
</dbReference>